<gene>
    <name evidence="1" type="ORF">EVA_19243</name>
</gene>
<name>J9FCN2_9ZZZZ</name>
<reference evidence="1" key="1">
    <citation type="journal article" date="2012" name="PLoS ONE">
        <title>Gene sets for utilization of primary and secondary nutrition supplies in the distal gut of endangered iberian lynx.</title>
        <authorList>
            <person name="Alcaide M."/>
            <person name="Messina E."/>
            <person name="Richter M."/>
            <person name="Bargiela R."/>
            <person name="Peplies J."/>
            <person name="Huws S.A."/>
            <person name="Newbold C.J."/>
            <person name="Golyshin P.N."/>
            <person name="Simon M.A."/>
            <person name="Lopez G."/>
            <person name="Yakimov M.M."/>
            <person name="Ferrer M."/>
        </authorList>
    </citation>
    <scope>NUCLEOTIDE SEQUENCE</scope>
</reference>
<protein>
    <submittedName>
        <fullName evidence="1">Uncharacterized protein</fullName>
    </submittedName>
</protein>
<dbReference type="EMBL" id="AMCI01007417">
    <property type="protein sequence ID" value="EJW92651.1"/>
    <property type="molecule type" value="Genomic_DNA"/>
</dbReference>
<evidence type="ECO:0000313" key="1">
    <source>
        <dbReference type="EMBL" id="EJW92651.1"/>
    </source>
</evidence>
<organism evidence="1">
    <name type="scientific">gut metagenome</name>
    <dbReference type="NCBI Taxonomy" id="749906"/>
    <lineage>
        <taxon>unclassified sequences</taxon>
        <taxon>metagenomes</taxon>
        <taxon>organismal metagenomes</taxon>
    </lineage>
</organism>
<comment type="caution">
    <text evidence="1">The sequence shown here is derived from an EMBL/GenBank/DDBJ whole genome shotgun (WGS) entry which is preliminary data.</text>
</comment>
<dbReference type="AlphaFoldDB" id="J9FCN2"/>
<sequence>MIVALYNMNGIPMTLMWNRYQRIQFVMKQLSLVG</sequence>
<accession>J9FCN2</accession>
<proteinExistence type="predicted"/>